<dbReference type="Proteomes" id="UP001469553">
    <property type="component" value="Unassembled WGS sequence"/>
</dbReference>
<organism evidence="1 2">
    <name type="scientific">Ameca splendens</name>
    <dbReference type="NCBI Taxonomy" id="208324"/>
    <lineage>
        <taxon>Eukaryota</taxon>
        <taxon>Metazoa</taxon>
        <taxon>Chordata</taxon>
        <taxon>Craniata</taxon>
        <taxon>Vertebrata</taxon>
        <taxon>Euteleostomi</taxon>
        <taxon>Actinopterygii</taxon>
        <taxon>Neopterygii</taxon>
        <taxon>Teleostei</taxon>
        <taxon>Neoteleostei</taxon>
        <taxon>Acanthomorphata</taxon>
        <taxon>Ovalentaria</taxon>
        <taxon>Atherinomorphae</taxon>
        <taxon>Cyprinodontiformes</taxon>
        <taxon>Goodeidae</taxon>
        <taxon>Ameca</taxon>
    </lineage>
</organism>
<protein>
    <submittedName>
        <fullName evidence="1">Uncharacterized protein</fullName>
    </submittedName>
</protein>
<gene>
    <name evidence="1" type="ORF">AMECASPLE_034873</name>
</gene>
<name>A0ABV0YUB3_9TELE</name>
<accession>A0ABV0YUB3</accession>
<sequence>MIMACQQKKTQISVSENFSITLDQSRDVLIINVSMPISMHMVLGWASSCMNYCINAPWHRGDQSVALHRCNESLHCFDGCLQVICLVGSDVSHLPPDNSP</sequence>
<proteinExistence type="predicted"/>
<dbReference type="EMBL" id="JAHRIP010042659">
    <property type="protein sequence ID" value="MEQ2297462.1"/>
    <property type="molecule type" value="Genomic_DNA"/>
</dbReference>
<comment type="caution">
    <text evidence="1">The sequence shown here is derived from an EMBL/GenBank/DDBJ whole genome shotgun (WGS) entry which is preliminary data.</text>
</comment>
<reference evidence="1 2" key="1">
    <citation type="submission" date="2021-06" db="EMBL/GenBank/DDBJ databases">
        <authorList>
            <person name="Palmer J.M."/>
        </authorList>
    </citation>
    <scope>NUCLEOTIDE SEQUENCE [LARGE SCALE GENOMIC DNA]</scope>
    <source>
        <strain evidence="1 2">AS_MEX2019</strain>
        <tissue evidence="1">Muscle</tissue>
    </source>
</reference>
<evidence type="ECO:0000313" key="1">
    <source>
        <dbReference type="EMBL" id="MEQ2297462.1"/>
    </source>
</evidence>
<keyword evidence="2" id="KW-1185">Reference proteome</keyword>
<evidence type="ECO:0000313" key="2">
    <source>
        <dbReference type="Proteomes" id="UP001469553"/>
    </source>
</evidence>